<dbReference type="CDD" id="cd06261">
    <property type="entry name" value="TM_PBP2"/>
    <property type="match status" value="1"/>
</dbReference>
<keyword evidence="3" id="KW-1003">Cell membrane</keyword>
<accession>A0A371Q4F3</accession>
<reference evidence="9 10" key="1">
    <citation type="submission" date="2018-08" db="EMBL/GenBank/DDBJ databases">
        <title>Streptomyces NEAU-D10 sp. nov., a novel Actinomycete isolated from soil.</title>
        <authorList>
            <person name="Jin L."/>
        </authorList>
    </citation>
    <scope>NUCLEOTIDE SEQUENCE [LARGE SCALE GENOMIC DNA]</scope>
    <source>
        <strain evidence="9 10">NEAU-D10</strain>
    </source>
</reference>
<dbReference type="AlphaFoldDB" id="A0A371Q4F3"/>
<gene>
    <name evidence="9" type="ORF">DY245_16645</name>
</gene>
<dbReference type="InterPro" id="IPR000515">
    <property type="entry name" value="MetI-like"/>
</dbReference>
<evidence type="ECO:0000256" key="6">
    <source>
        <dbReference type="ARBA" id="ARBA00023136"/>
    </source>
</evidence>
<feature type="domain" description="ABC transmembrane type-1" evidence="8">
    <location>
        <begin position="96"/>
        <end position="312"/>
    </location>
</feature>
<dbReference type="GO" id="GO:0055085">
    <property type="term" value="P:transmembrane transport"/>
    <property type="evidence" value="ECO:0007669"/>
    <property type="project" value="InterPro"/>
</dbReference>
<keyword evidence="2 7" id="KW-0813">Transport</keyword>
<dbReference type="OrthoDB" id="34224at2"/>
<evidence type="ECO:0000256" key="5">
    <source>
        <dbReference type="ARBA" id="ARBA00022989"/>
    </source>
</evidence>
<dbReference type="SUPFAM" id="SSF161098">
    <property type="entry name" value="MetI-like"/>
    <property type="match status" value="1"/>
</dbReference>
<evidence type="ECO:0000256" key="2">
    <source>
        <dbReference type="ARBA" id="ARBA00022448"/>
    </source>
</evidence>
<keyword evidence="6 7" id="KW-0472">Membrane</keyword>
<dbReference type="GO" id="GO:0005886">
    <property type="term" value="C:plasma membrane"/>
    <property type="evidence" value="ECO:0007669"/>
    <property type="project" value="UniProtKB-SubCell"/>
</dbReference>
<dbReference type="Proteomes" id="UP000262477">
    <property type="component" value="Unassembled WGS sequence"/>
</dbReference>
<evidence type="ECO:0000313" key="10">
    <source>
        <dbReference type="Proteomes" id="UP000262477"/>
    </source>
</evidence>
<organism evidence="9 10">
    <name type="scientific">Streptomyces inhibens</name>
    <dbReference type="NCBI Taxonomy" id="2293571"/>
    <lineage>
        <taxon>Bacteria</taxon>
        <taxon>Bacillati</taxon>
        <taxon>Actinomycetota</taxon>
        <taxon>Actinomycetes</taxon>
        <taxon>Kitasatosporales</taxon>
        <taxon>Streptomycetaceae</taxon>
        <taxon>Streptomyces</taxon>
    </lineage>
</organism>
<comment type="caution">
    <text evidence="9">The sequence shown here is derived from an EMBL/GenBank/DDBJ whole genome shotgun (WGS) entry which is preliminary data.</text>
</comment>
<dbReference type="Pfam" id="PF00528">
    <property type="entry name" value="BPD_transp_1"/>
    <property type="match status" value="1"/>
</dbReference>
<feature type="transmembrane region" description="Helical" evidence="7">
    <location>
        <begin position="100"/>
        <end position="121"/>
    </location>
</feature>
<protein>
    <submittedName>
        <fullName evidence="9">Sugar ABC transporter permease</fullName>
    </submittedName>
</protein>
<feature type="transmembrane region" description="Helical" evidence="7">
    <location>
        <begin position="41"/>
        <end position="64"/>
    </location>
</feature>
<feature type="transmembrane region" description="Helical" evidence="7">
    <location>
        <begin position="133"/>
        <end position="150"/>
    </location>
</feature>
<dbReference type="PANTHER" id="PTHR43005:SF2">
    <property type="entry name" value="INTEGRAL MEMBRANE SUGAR TRANSPORT PROTEIN"/>
    <property type="match status" value="1"/>
</dbReference>
<evidence type="ECO:0000259" key="8">
    <source>
        <dbReference type="PROSITE" id="PS50928"/>
    </source>
</evidence>
<evidence type="ECO:0000256" key="7">
    <source>
        <dbReference type="RuleBase" id="RU363032"/>
    </source>
</evidence>
<sequence>MHTPTAEATRPVEAVAAAPGRQAARARRAQRAKDWARRAPLLPALVFLIAVTQLPFLATVVISFTRWNALAPDNRGFAAFDNYTAVFTDPAMRSSVGTTVLLTVTVVLVSLLLGLGLALLLDRSFRGRGIVRTLLITPFLVVPVASALLWKHALYNASYGLLNGALTWIWGLFGSDSPPQPDWMTDSPLAAVEVSLIWQWTPFMMLILLAGLQSRATDAIEAARMDGASAFDIFRYLTLPHLRRYLELAALLGTIYVVQNFDAVFTLTSGGLGTANLPYTIYQTFYQAHDYGQASAQGVVVVLCSLLVATFALRSVSSLLREEVTP</sequence>
<dbReference type="InterPro" id="IPR035906">
    <property type="entry name" value="MetI-like_sf"/>
</dbReference>
<keyword evidence="10" id="KW-1185">Reference proteome</keyword>
<feature type="transmembrane region" description="Helical" evidence="7">
    <location>
        <begin position="189"/>
        <end position="212"/>
    </location>
</feature>
<evidence type="ECO:0000256" key="4">
    <source>
        <dbReference type="ARBA" id="ARBA00022692"/>
    </source>
</evidence>
<proteinExistence type="inferred from homology"/>
<dbReference type="PANTHER" id="PTHR43005">
    <property type="entry name" value="BLR7065 PROTEIN"/>
    <property type="match status" value="1"/>
</dbReference>
<dbReference type="RefSeq" id="WP_128508037.1">
    <property type="nucleotide sequence ID" value="NZ_QUAC01000128.1"/>
</dbReference>
<dbReference type="EMBL" id="QUAC01000128">
    <property type="protein sequence ID" value="REK89243.1"/>
    <property type="molecule type" value="Genomic_DNA"/>
</dbReference>
<dbReference type="PROSITE" id="PS50928">
    <property type="entry name" value="ABC_TM1"/>
    <property type="match status" value="1"/>
</dbReference>
<keyword evidence="5 7" id="KW-1133">Transmembrane helix</keyword>
<dbReference type="Gene3D" id="1.10.3720.10">
    <property type="entry name" value="MetI-like"/>
    <property type="match status" value="1"/>
</dbReference>
<feature type="transmembrane region" description="Helical" evidence="7">
    <location>
        <begin position="294"/>
        <end position="313"/>
    </location>
</feature>
<evidence type="ECO:0000256" key="3">
    <source>
        <dbReference type="ARBA" id="ARBA00022475"/>
    </source>
</evidence>
<evidence type="ECO:0000313" key="9">
    <source>
        <dbReference type="EMBL" id="REK89243.1"/>
    </source>
</evidence>
<feature type="transmembrane region" description="Helical" evidence="7">
    <location>
        <begin position="245"/>
        <end position="267"/>
    </location>
</feature>
<name>A0A371Q4F3_STRIH</name>
<comment type="similarity">
    <text evidence="7">Belongs to the binding-protein-dependent transport system permease family.</text>
</comment>
<evidence type="ECO:0000256" key="1">
    <source>
        <dbReference type="ARBA" id="ARBA00004651"/>
    </source>
</evidence>
<keyword evidence="4 7" id="KW-0812">Transmembrane</keyword>
<comment type="subcellular location">
    <subcellularLocation>
        <location evidence="1 7">Cell membrane</location>
        <topology evidence="1 7">Multi-pass membrane protein</topology>
    </subcellularLocation>
</comment>